<dbReference type="GO" id="GO:0005886">
    <property type="term" value="C:plasma membrane"/>
    <property type="evidence" value="ECO:0007669"/>
    <property type="project" value="UniProtKB-SubCell"/>
</dbReference>
<evidence type="ECO:0000256" key="7">
    <source>
        <dbReference type="HAMAP-Rule" id="MF_01067"/>
    </source>
</evidence>
<comment type="similarity">
    <text evidence="2 7">Belongs to the UPF0259 family.</text>
</comment>
<sequence>MFITIRELCNDTYHFVSREIKTIFFISIITTLITILINMLIKPDINIIALIENNKFINSYSVFDFINNLNEYEKKELLKYSLFKMIEFLTSKTFLLSSIITLITYLSSNKKQPIKISMIFFAKILPSLFILNCITNIIIQIGFMFFVLPGIFLSVLLALSPIILSFQKNTLVDSIRLSISISWKHINIIGTGVLFWMCIKFILTKILLNIHLINKDVFSLLLNINTNVFFSILIIYLFRFYMLFLRN</sequence>
<evidence type="ECO:0000256" key="4">
    <source>
        <dbReference type="ARBA" id="ARBA00022692"/>
    </source>
</evidence>
<dbReference type="EMBL" id="CP135018">
    <property type="protein sequence ID" value="XAJ81117.1"/>
    <property type="molecule type" value="Genomic_DNA"/>
</dbReference>
<protein>
    <recommendedName>
        <fullName evidence="7">UPF0259 membrane protein RJT31_01395</fullName>
    </recommendedName>
</protein>
<organism evidence="8">
    <name type="scientific">Buchnera aphidicola</name>
    <name type="common">Aphis aurantii</name>
    <dbReference type="NCBI Taxonomy" id="1470492"/>
    <lineage>
        <taxon>Bacteria</taxon>
        <taxon>Pseudomonadati</taxon>
        <taxon>Pseudomonadota</taxon>
        <taxon>Gammaproteobacteria</taxon>
        <taxon>Enterobacterales</taxon>
        <taxon>Erwiniaceae</taxon>
        <taxon>Buchnera</taxon>
    </lineage>
</organism>
<comment type="subcellular location">
    <subcellularLocation>
        <location evidence="1">Cell inner membrane</location>
        <topology evidence="1">Multi-pass membrane protein</topology>
    </subcellularLocation>
    <subcellularLocation>
        <location evidence="7">Cell membrane</location>
        <topology evidence="7">Multi-pass membrane protein</topology>
    </subcellularLocation>
</comment>
<evidence type="ECO:0000256" key="3">
    <source>
        <dbReference type="ARBA" id="ARBA00022475"/>
    </source>
</evidence>
<evidence type="ECO:0000256" key="5">
    <source>
        <dbReference type="ARBA" id="ARBA00022989"/>
    </source>
</evidence>
<gene>
    <name evidence="8" type="ORF">RJT31_01395</name>
</gene>
<keyword evidence="4 7" id="KW-0812">Transmembrane</keyword>
<dbReference type="AlphaFoldDB" id="A0AAU6W6B0"/>
<keyword evidence="6 7" id="KW-0472">Membrane</keyword>
<evidence type="ECO:0000313" key="8">
    <source>
        <dbReference type="EMBL" id="XAJ81117.1"/>
    </source>
</evidence>
<dbReference type="HAMAP" id="MF_01067">
    <property type="entry name" value="UPF0259"/>
    <property type="match status" value="1"/>
</dbReference>
<dbReference type="NCBIfam" id="NF002774">
    <property type="entry name" value="PRK02868.1"/>
    <property type="match status" value="1"/>
</dbReference>
<feature type="transmembrane region" description="Helical" evidence="7">
    <location>
        <begin position="118"/>
        <end position="139"/>
    </location>
</feature>
<reference evidence="8" key="1">
    <citation type="submission" date="2024-06" db="EMBL/GenBank/DDBJ databases">
        <title>Unveiling Genomic Reduction in Obligate Endosymbionts Buchnera of Aphids: Insights from Phylogenomic Comparative Analysis with Novel Genome Data and Co-obligate Endosymbionts.</title>
        <authorList>
            <person name="Lu C."/>
            <person name="Zou T."/>
            <person name="Liu Q."/>
            <person name="Huang X."/>
        </authorList>
    </citation>
    <scope>NUCLEOTIDE SEQUENCE</scope>
    <source>
        <strain evidence="8">Aphau13</strain>
    </source>
</reference>
<evidence type="ECO:0000256" key="1">
    <source>
        <dbReference type="ARBA" id="ARBA00004429"/>
    </source>
</evidence>
<dbReference type="InterPro" id="IPR009627">
    <property type="entry name" value="UPF0259"/>
</dbReference>
<proteinExistence type="inferred from homology"/>
<accession>A0AAU6W6B0</accession>
<feature type="transmembrane region" description="Helical" evidence="7">
    <location>
        <begin position="85"/>
        <end position="106"/>
    </location>
</feature>
<feature type="transmembrane region" description="Helical" evidence="7">
    <location>
        <begin position="186"/>
        <end position="208"/>
    </location>
</feature>
<feature type="transmembrane region" description="Helical" evidence="7">
    <location>
        <begin position="228"/>
        <end position="245"/>
    </location>
</feature>
<name>A0AAU6W6B0_9GAMM</name>
<evidence type="ECO:0000256" key="6">
    <source>
        <dbReference type="ARBA" id="ARBA00023136"/>
    </source>
</evidence>
<dbReference type="Pfam" id="PF06790">
    <property type="entry name" value="UPF0259"/>
    <property type="match status" value="1"/>
</dbReference>
<dbReference type="RefSeq" id="WP_343154500.1">
    <property type="nucleotide sequence ID" value="NZ_CP135018.1"/>
</dbReference>
<keyword evidence="5 7" id="KW-1133">Transmembrane helix</keyword>
<feature type="transmembrane region" description="Helical" evidence="7">
    <location>
        <begin position="23"/>
        <end position="41"/>
    </location>
</feature>
<keyword evidence="3 7" id="KW-1003">Cell membrane</keyword>
<evidence type="ECO:0000256" key="2">
    <source>
        <dbReference type="ARBA" id="ARBA00005633"/>
    </source>
</evidence>
<feature type="transmembrane region" description="Helical" evidence="7">
    <location>
        <begin position="145"/>
        <end position="166"/>
    </location>
</feature>